<evidence type="ECO:0000313" key="2">
    <source>
        <dbReference type="EMBL" id="SFV51748.1"/>
    </source>
</evidence>
<accession>A0A1W1BE81</accession>
<organism evidence="2">
    <name type="scientific">hydrothermal vent metagenome</name>
    <dbReference type="NCBI Taxonomy" id="652676"/>
    <lineage>
        <taxon>unclassified sequences</taxon>
        <taxon>metagenomes</taxon>
        <taxon>ecological metagenomes</taxon>
    </lineage>
</organism>
<dbReference type="AlphaFoldDB" id="A0A1W1BE81"/>
<sequence>MISHTNSSFWKLYKKLPQNIREIAKKQYKLFARDAYHASLHFKHVHSTRPIYSARITRNYRAVGILEDNIIVRFWVGSHDEYDKLLKK</sequence>
<gene>
    <name evidence="2" type="ORF">MNB_SV-3-887</name>
</gene>
<name>A0A1W1BE81_9ZZZZ</name>
<reference evidence="2" key="1">
    <citation type="submission" date="2016-10" db="EMBL/GenBank/DDBJ databases">
        <authorList>
            <person name="de Groot N.N."/>
        </authorList>
    </citation>
    <scope>NUCLEOTIDE SEQUENCE</scope>
</reference>
<protein>
    <recommendedName>
        <fullName evidence="1">ParE-like toxin domain-containing protein</fullName>
    </recommendedName>
</protein>
<feature type="domain" description="ParE-like toxin" evidence="1">
    <location>
        <begin position="19"/>
        <end position="84"/>
    </location>
</feature>
<dbReference type="EMBL" id="FPHI01000004">
    <property type="protein sequence ID" value="SFV51748.1"/>
    <property type="molecule type" value="Genomic_DNA"/>
</dbReference>
<dbReference type="Pfam" id="PF24732">
    <property type="entry name" value="ParE_like"/>
    <property type="match status" value="1"/>
</dbReference>
<dbReference type="SUPFAM" id="SSF143011">
    <property type="entry name" value="RelE-like"/>
    <property type="match status" value="1"/>
</dbReference>
<proteinExistence type="predicted"/>
<dbReference type="InterPro" id="IPR035093">
    <property type="entry name" value="RelE/ParE_toxin_dom_sf"/>
</dbReference>
<dbReference type="InterPro" id="IPR056925">
    <property type="entry name" value="ParE-like"/>
</dbReference>
<evidence type="ECO:0000259" key="1">
    <source>
        <dbReference type="Pfam" id="PF24732"/>
    </source>
</evidence>